<dbReference type="GO" id="GO:0008270">
    <property type="term" value="F:zinc ion binding"/>
    <property type="evidence" value="ECO:0007669"/>
    <property type="project" value="UniProtKB-KW"/>
</dbReference>
<dbReference type="Pfam" id="PF25600">
    <property type="entry name" value="TRIM_CC"/>
    <property type="match status" value="1"/>
</dbReference>
<dbReference type="InterPro" id="IPR051051">
    <property type="entry name" value="E3_ubiq-ligase_TRIM/RNF"/>
</dbReference>
<organism evidence="7 8">
    <name type="scientific">Cyprinodon variegatus</name>
    <name type="common">Sheepshead minnow</name>
    <dbReference type="NCBI Taxonomy" id="28743"/>
    <lineage>
        <taxon>Eukaryota</taxon>
        <taxon>Metazoa</taxon>
        <taxon>Chordata</taxon>
        <taxon>Craniata</taxon>
        <taxon>Vertebrata</taxon>
        <taxon>Euteleostomi</taxon>
        <taxon>Actinopterygii</taxon>
        <taxon>Neopterygii</taxon>
        <taxon>Teleostei</taxon>
        <taxon>Neoteleostei</taxon>
        <taxon>Acanthomorphata</taxon>
        <taxon>Ovalentaria</taxon>
        <taxon>Atherinomorphae</taxon>
        <taxon>Cyprinodontiformes</taxon>
        <taxon>Cyprinodontidae</taxon>
        <taxon>Cyprinodon</taxon>
    </lineage>
</organism>
<keyword evidence="8" id="KW-1185">Reference proteome</keyword>
<name>A0A3Q2CYF3_CYPVA</name>
<protein>
    <recommendedName>
        <fullName evidence="6">B box-type domain-containing protein</fullName>
    </recommendedName>
</protein>
<feature type="coiled-coil region" evidence="4">
    <location>
        <begin position="120"/>
        <end position="147"/>
    </location>
</feature>
<reference evidence="7" key="1">
    <citation type="submission" date="2025-08" db="UniProtKB">
        <authorList>
            <consortium name="Ensembl"/>
        </authorList>
    </citation>
    <scope>IDENTIFICATION</scope>
</reference>
<evidence type="ECO:0000256" key="3">
    <source>
        <dbReference type="ARBA" id="ARBA00022833"/>
    </source>
</evidence>
<evidence type="ECO:0000256" key="1">
    <source>
        <dbReference type="ARBA" id="ARBA00022723"/>
    </source>
</evidence>
<dbReference type="InterPro" id="IPR058030">
    <property type="entry name" value="TRIM8/14/16/25/29/45/65_CC"/>
</dbReference>
<dbReference type="SMART" id="SM00336">
    <property type="entry name" value="BBOX"/>
    <property type="match status" value="1"/>
</dbReference>
<dbReference type="PANTHER" id="PTHR25465:SF32">
    <property type="entry name" value="BLOODTHIRSTY-RELATED GENE FAMILY, MEMBER 16 ISOFORM X1-RELATED"/>
    <property type="match status" value="1"/>
</dbReference>
<keyword evidence="1" id="KW-0479">Metal-binding</keyword>
<keyword evidence="3" id="KW-0862">Zinc</keyword>
<dbReference type="SUPFAM" id="SSF57845">
    <property type="entry name" value="B-box zinc-binding domain"/>
    <property type="match status" value="1"/>
</dbReference>
<dbReference type="Proteomes" id="UP000265020">
    <property type="component" value="Unassembled WGS sequence"/>
</dbReference>
<keyword evidence="2" id="KW-0863">Zinc-finger</keyword>
<dbReference type="PANTHER" id="PTHR25465">
    <property type="entry name" value="B-BOX DOMAIN CONTAINING"/>
    <property type="match status" value="1"/>
</dbReference>
<reference evidence="7" key="2">
    <citation type="submission" date="2025-09" db="UniProtKB">
        <authorList>
            <consortium name="Ensembl"/>
        </authorList>
    </citation>
    <scope>IDENTIFICATION</scope>
</reference>
<evidence type="ECO:0000313" key="7">
    <source>
        <dbReference type="Ensembl" id="ENSCVAP00000010879.1"/>
    </source>
</evidence>
<proteinExistence type="predicted"/>
<accession>A0A3Q2CYF3</accession>
<dbReference type="Pfam" id="PF00643">
    <property type="entry name" value="zf-B_box"/>
    <property type="match status" value="1"/>
</dbReference>
<dbReference type="GeneTree" id="ENSGT01040000240400"/>
<sequence length="279" mass="32206">NLPHLTTAGLKRHQLLDPVEDLEARICSEHNKPFELFCRTDQRIVCMFWVLFDHKNHDYVPVNVEAGQKKFELRETEVKLNQMIQERRAKMEGLKHTSKLNKESADRQAAAGLQVFVDLKQIFENGLDQLSKNIENSQTKVEQLTQNFIAELGLEVKVLMQSSANVYQLLLSNDHVHVLQTFSSVNRVPAVKDWSAVSVPLPLYEKMVRKAVVKTVGQLQTLFRKPKMKPHEAELQRRQSCKNPPLLQGEHANFMHKELGRESNPDLFAARRQRCPLRD</sequence>
<feature type="region of interest" description="Disordered" evidence="5">
    <location>
        <begin position="227"/>
        <end position="246"/>
    </location>
</feature>
<keyword evidence="4" id="KW-0175">Coiled coil</keyword>
<dbReference type="Ensembl" id="ENSCVAT00000017692.1">
    <property type="protein sequence ID" value="ENSCVAP00000010879.1"/>
    <property type="gene ID" value="ENSCVAG00000013051.1"/>
</dbReference>
<dbReference type="Gene3D" id="3.30.160.60">
    <property type="entry name" value="Classic Zinc Finger"/>
    <property type="match status" value="1"/>
</dbReference>
<evidence type="ECO:0000256" key="4">
    <source>
        <dbReference type="SAM" id="Coils"/>
    </source>
</evidence>
<dbReference type="AlphaFoldDB" id="A0A3Q2CYF3"/>
<evidence type="ECO:0000313" key="8">
    <source>
        <dbReference type="Proteomes" id="UP000265020"/>
    </source>
</evidence>
<evidence type="ECO:0000256" key="2">
    <source>
        <dbReference type="ARBA" id="ARBA00022771"/>
    </source>
</evidence>
<dbReference type="InterPro" id="IPR000315">
    <property type="entry name" value="Znf_B-box"/>
</dbReference>
<feature type="domain" description="B box-type" evidence="6">
    <location>
        <begin position="22"/>
        <end position="62"/>
    </location>
</feature>
<evidence type="ECO:0000256" key="5">
    <source>
        <dbReference type="SAM" id="MobiDB-lite"/>
    </source>
</evidence>
<evidence type="ECO:0000259" key="6">
    <source>
        <dbReference type="SMART" id="SM00336"/>
    </source>
</evidence>
<dbReference type="CDD" id="cd19769">
    <property type="entry name" value="Bbox2_TRIM16-like"/>
    <property type="match status" value="1"/>
</dbReference>